<dbReference type="Proteomes" id="UP001420932">
    <property type="component" value="Unassembled WGS sequence"/>
</dbReference>
<comment type="caution">
    <text evidence="1">The sequence shown here is derived from an EMBL/GenBank/DDBJ whole genome shotgun (WGS) entry which is preliminary data.</text>
</comment>
<evidence type="ECO:0000313" key="2">
    <source>
        <dbReference type="Proteomes" id="UP001420932"/>
    </source>
</evidence>
<gene>
    <name evidence="1" type="ORF">Syun_030104</name>
</gene>
<dbReference type="AlphaFoldDB" id="A0AAP0E987"/>
<evidence type="ECO:0000313" key="1">
    <source>
        <dbReference type="EMBL" id="KAK9087710.1"/>
    </source>
</evidence>
<reference evidence="1 2" key="1">
    <citation type="submission" date="2024-01" db="EMBL/GenBank/DDBJ databases">
        <title>Genome assemblies of Stephania.</title>
        <authorList>
            <person name="Yang L."/>
        </authorList>
    </citation>
    <scope>NUCLEOTIDE SEQUENCE [LARGE SCALE GENOMIC DNA]</scope>
    <source>
        <strain evidence="1">YNDBR</strain>
        <tissue evidence="1">Leaf</tissue>
    </source>
</reference>
<organism evidence="1 2">
    <name type="scientific">Stephania yunnanensis</name>
    <dbReference type="NCBI Taxonomy" id="152371"/>
    <lineage>
        <taxon>Eukaryota</taxon>
        <taxon>Viridiplantae</taxon>
        <taxon>Streptophyta</taxon>
        <taxon>Embryophyta</taxon>
        <taxon>Tracheophyta</taxon>
        <taxon>Spermatophyta</taxon>
        <taxon>Magnoliopsida</taxon>
        <taxon>Ranunculales</taxon>
        <taxon>Menispermaceae</taxon>
        <taxon>Menispermoideae</taxon>
        <taxon>Cissampelideae</taxon>
        <taxon>Stephania</taxon>
    </lineage>
</organism>
<sequence length="69" mass="8090">MPLLLTSLLLHNLLHHHISPTLVYIYILENIMKPSWGHMKMKMKMKIVEAERSELEIYTSKTVSLDDRG</sequence>
<proteinExistence type="predicted"/>
<dbReference type="EMBL" id="JBBNAF010000013">
    <property type="protein sequence ID" value="KAK9087710.1"/>
    <property type="molecule type" value="Genomic_DNA"/>
</dbReference>
<name>A0AAP0E987_9MAGN</name>
<keyword evidence="2" id="KW-1185">Reference proteome</keyword>
<protein>
    <submittedName>
        <fullName evidence="1">Uncharacterized protein</fullName>
    </submittedName>
</protein>
<accession>A0AAP0E987</accession>